<dbReference type="InterPro" id="IPR052058">
    <property type="entry name" value="Alcohol_O-acetyltransferase"/>
</dbReference>
<feature type="non-terminal residue" evidence="2">
    <location>
        <position position="593"/>
    </location>
</feature>
<comment type="caution">
    <text evidence="2">The sequence shown here is derived from an EMBL/GenBank/DDBJ whole genome shotgun (WGS) entry which is preliminary data.</text>
</comment>
<dbReference type="PANTHER" id="PTHR28037">
    <property type="entry name" value="ALCOHOL O-ACETYLTRANSFERASE 1-RELATED"/>
    <property type="match status" value="1"/>
</dbReference>
<feature type="region of interest" description="Disordered" evidence="1">
    <location>
        <begin position="527"/>
        <end position="547"/>
    </location>
</feature>
<dbReference type="Proteomes" id="UP000077671">
    <property type="component" value="Unassembled WGS sequence"/>
</dbReference>
<protein>
    <submittedName>
        <fullName evidence="2">Uncharacterized protein</fullName>
    </submittedName>
</protein>
<evidence type="ECO:0000256" key="1">
    <source>
        <dbReference type="SAM" id="MobiDB-lite"/>
    </source>
</evidence>
<gene>
    <name evidence="2" type="ORF">A4X03_0g9062</name>
</gene>
<dbReference type="AlphaFoldDB" id="A0A8T8SDZ7"/>
<feature type="non-terminal residue" evidence="2">
    <location>
        <position position="1"/>
    </location>
</feature>
<accession>A0A8T8SDZ7</accession>
<feature type="compositionally biased region" description="Low complexity" evidence="1">
    <location>
        <begin position="572"/>
        <end position="582"/>
    </location>
</feature>
<organism evidence="2 3">
    <name type="scientific">Tilletia caries</name>
    <name type="common">wheat bunt fungus</name>
    <dbReference type="NCBI Taxonomy" id="13290"/>
    <lineage>
        <taxon>Eukaryota</taxon>
        <taxon>Fungi</taxon>
        <taxon>Dikarya</taxon>
        <taxon>Basidiomycota</taxon>
        <taxon>Ustilaginomycotina</taxon>
        <taxon>Exobasidiomycetes</taxon>
        <taxon>Tilletiales</taxon>
        <taxon>Tilletiaceae</taxon>
        <taxon>Tilletia</taxon>
    </lineage>
</organism>
<evidence type="ECO:0000313" key="2">
    <source>
        <dbReference type="EMBL" id="KAE8237693.1"/>
    </source>
</evidence>
<sequence length="593" mass="64146">SDQDFIDHMQRRVQLMLDEIPALSTRIELRETQSAHGSKNPKGGAKVEPHMVCDRSNLFLAPQVASMSITTVSIPSSGSSGGAVWESILPLATQSSHQRVQIRGGPLWSVDFFQLPRHECDRQDEQQSESHPFAQHKRRDDHHRIVYLFLSCSHALVDGRGSRNILDALINTDPLLLSPLDIQPLYPPFEDTGLTKMNGAVFWDFLSAALMVLLPLFLRKLFAISDVWPNHLKPTAFKITQAEGSTRMRIIVLSREQVLALKAAASINARTGRCTLHATINESMKVAVIAADRAHERAVQQKVAWPLPSRLNYHFASQNPIDMRTGDDSRSYGRFAGNHFGMKVMPVSNRTDVHFWAEAVGFNSSIGSPATKRTAAATLSVLGFIPSKEGWVNEDGVGPELFTGWEHYFYHCSKGAAKFTGTCNYSNLGLVAQPRAGAGSVLPLAKGLPAGAINPDSSELAILVRPSLITENSMGNLSDIFPIPTKPSDSSFKQPRLMGTAISATAMGKLLPPSSFTTAAAELETLDTVKDHSRNSSNGNGLEGDSIVSNNMSASDSAEFACGSGAQAFASPSNSSFNAGSSTLVHTPNITAS</sequence>
<dbReference type="PANTHER" id="PTHR28037:SF1">
    <property type="entry name" value="ALCOHOL O-ACETYLTRANSFERASE 1-RELATED"/>
    <property type="match status" value="1"/>
</dbReference>
<reference evidence="2" key="2">
    <citation type="journal article" date="2019" name="IMA Fungus">
        <title>Genome sequencing and comparison of five Tilletia species to identify candidate genes for the detection of regulated species infecting wheat.</title>
        <authorList>
            <person name="Nguyen H.D.T."/>
            <person name="Sultana T."/>
            <person name="Kesanakurti P."/>
            <person name="Hambleton S."/>
        </authorList>
    </citation>
    <scope>NUCLEOTIDE SEQUENCE</scope>
    <source>
        <strain evidence="2">DAOMC 238032</strain>
    </source>
</reference>
<feature type="compositionally biased region" description="Polar residues" evidence="1">
    <location>
        <begin position="583"/>
        <end position="593"/>
    </location>
</feature>
<reference evidence="2" key="1">
    <citation type="submission" date="2016-04" db="EMBL/GenBank/DDBJ databases">
        <authorList>
            <person name="Nguyen H.D."/>
            <person name="Kesanakurti P."/>
            <person name="Cullis J."/>
            <person name="Levesque C.A."/>
            <person name="Hambleton S."/>
        </authorList>
    </citation>
    <scope>NUCLEOTIDE SEQUENCE</scope>
    <source>
        <strain evidence="2">DAOMC 238032</strain>
    </source>
</reference>
<name>A0A8T8SDZ7_9BASI</name>
<proteinExistence type="predicted"/>
<dbReference type="EMBL" id="LWDD02003244">
    <property type="protein sequence ID" value="KAE8237693.1"/>
    <property type="molecule type" value="Genomic_DNA"/>
</dbReference>
<evidence type="ECO:0000313" key="3">
    <source>
        <dbReference type="Proteomes" id="UP000077671"/>
    </source>
</evidence>
<feature type="region of interest" description="Disordered" evidence="1">
    <location>
        <begin position="572"/>
        <end position="593"/>
    </location>
</feature>